<evidence type="ECO:0000256" key="6">
    <source>
        <dbReference type="SAM" id="MobiDB-lite"/>
    </source>
</evidence>
<comment type="subcellular location">
    <subcellularLocation>
        <location evidence="1">Nucleus</location>
    </subcellularLocation>
</comment>
<dbReference type="InterPro" id="IPR012337">
    <property type="entry name" value="RNaseH-like_sf"/>
</dbReference>
<protein>
    <submittedName>
        <fullName evidence="9">Zinc finger BED domain-containing protein 4</fullName>
    </submittedName>
</protein>
<evidence type="ECO:0000256" key="2">
    <source>
        <dbReference type="ARBA" id="ARBA00022723"/>
    </source>
</evidence>
<sequence length="708" mass="79857">MGRKRKVNTRCNDKLTNSQILDELFNDSSPDENNTDSRSKVTDEPIVLSLVNSDINSHGTEGYILETILETRPEDLCDLSSITSNTDNNVSDSVPGISVDLEYMVDLEPNESDVDNQNSPNQIKRPKISATKNGNNGGGRKKDDDIWMQFSIKKDSNSKSATCNKCGDFFKWAKVERLKKHLQTCGIQEQQLPKQNLKNAKPSVNDNDVSVIEATGSKSVEFQQKLPTMFKKIANEHQKIDSKVAKFIFRCNLPFSTADNPEFVKLMQRLRPSYKPPSAKTIGGSLLNKIYEEICEDARKSAETKFATLMQDGWSAIQQSPVISHCLSIETNGSIFVNAVATTTDTKDAAYCATLAMEALEDAEDKFGCQIEAVVTDNCSTMILMRKLISQKRPDLWTYGCDTHYLNLVGKEVVPDAMMKTVKNVQHFFRDKQYPRESLKKYHGLQPVLPVETRWNTQYDCLKNFTANHSKYLDILKDEKCNAGPIIIENLTDLNFYKSVESTMKNMEPIVHAISKLQNERSTVSYAVHQWIKISETCGLDEIARCKFEERMELALTPVVCAAYLLDPYYRGQRLPAKFREQGQVWLASINPLFLGAQLKLEVNDDTFYDPGLMKKETLRGDLGLSSSQWWDLMGTLMGNKLPTGFASLARKLMLLPASTSAMERCFSTMGSIMTDTRSRIGIDKASKLCMIYRSLNSERLAKRSNVE</sequence>
<keyword evidence="5" id="KW-0539">Nucleus</keyword>
<dbReference type="Pfam" id="PF04937">
    <property type="entry name" value="DUF659"/>
    <property type="match status" value="1"/>
</dbReference>
<evidence type="ECO:0000259" key="7">
    <source>
        <dbReference type="Pfam" id="PF04937"/>
    </source>
</evidence>
<evidence type="ECO:0000259" key="8">
    <source>
        <dbReference type="Pfam" id="PF05699"/>
    </source>
</evidence>
<dbReference type="GO" id="GO:0005634">
    <property type="term" value="C:nucleus"/>
    <property type="evidence" value="ECO:0007669"/>
    <property type="project" value="UniProtKB-SubCell"/>
</dbReference>
<dbReference type="Proteomes" id="UP000198287">
    <property type="component" value="Unassembled WGS sequence"/>
</dbReference>
<dbReference type="GO" id="GO:0008270">
    <property type="term" value="F:zinc ion binding"/>
    <property type="evidence" value="ECO:0007669"/>
    <property type="project" value="UniProtKB-KW"/>
</dbReference>
<feature type="region of interest" description="Disordered" evidence="6">
    <location>
        <begin position="110"/>
        <end position="143"/>
    </location>
</feature>
<gene>
    <name evidence="9" type="ORF">Fcan01_00352</name>
</gene>
<keyword evidence="4" id="KW-0862">Zinc</keyword>
<keyword evidence="10" id="KW-1185">Reference proteome</keyword>
<dbReference type="OMA" id="ARNPHYH"/>
<dbReference type="OrthoDB" id="6777440at2759"/>
<reference evidence="9 10" key="1">
    <citation type="submission" date="2015-12" db="EMBL/GenBank/DDBJ databases">
        <title>The genome of Folsomia candida.</title>
        <authorList>
            <person name="Faddeeva A."/>
            <person name="Derks M.F."/>
            <person name="Anvar Y."/>
            <person name="Smit S."/>
            <person name="Van Straalen N."/>
            <person name="Roelofs D."/>
        </authorList>
    </citation>
    <scope>NUCLEOTIDE SEQUENCE [LARGE SCALE GENOMIC DNA]</scope>
    <source>
        <strain evidence="9 10">VU population</strain>
        <tissue evidence="9">Whole body</tissue>
    </source>
</reference>
<dbReference type="InterPro" id="IPR008906">
    <property type="entry name" value="HATC_C_dom"/>
</dbReference>
<keyword evidence="2" id="KW-0479">Metal-binding</keyword>
<organism evidence="9 10">
    <name type="scientific">Folsomia candida</name>
    <name type="common">Springtail</name>
    <dbReference type="NCBI Taxonomy" id="158441"/>
    <lineage>
        <taxon>Eukaryota</taxon>
        <taxon>Metazoa</taxon>
        <taxon>Ecdysozoa</taxon>
        <taxon>Arthropoda</taxon>
        <taxon>Hexapoda</taxon>
        <taxon>Collembola</taxon>
        <taxon>Entomobryomorpha</taxon>
        <taxon>Isotomoidea</taxon>
        <taxon>Isotomidae</taxon>
        <taxon>Proisotominae</taxon>
        <taxon>Folsomia</taxon>
    </lineage>
</organism>
<evidence type="ECO:0000313" key="10">
    <source>
        <dbReference type="Proteomes" id="UP000198287"/>
    </source>
</evidence>
<comment type="caution">
    <text evidence="9">The sequence shown here is derived from an EMBL/GenBank/DDBJ whole genome shotgun (WGS) entry which is preliminary data.</text>
</comment>
<dbReference type="PANTHER" id="PTHR46481">
    <property type="entry name" value="ZINC FINGER BED DOMAIN-CONTAINING PROTEIN 4"/>
    <property type="match status" value="1"/>
</dbReference>
<dbReference type="InterPro" id="IPR007021">
    <property type="entry name" value="DUF659"/>
</dbReference>
<proteinExistence type="predicted"/>
<dbReference type="InterPro" id="IPR052035">
    <property type="entry name" value="ZnF_BED_domain_contain"/>
</dbReference>
<name>A0A226F559_FOLCA</name>
<evidence type="ECO:0000256" key="1">
    <source>
        <dbReference type="ARBA" id="ARBA00004123"/>
    </source>
</evidence>
<evidence type="ECO:0000313" key="9">
    <source>
        <dbReference type="EMBL" id="OXA64933.1"/>
    </source>
</evidence>
<dbReference type="PANTHER" id="PTHR46481:SF10">
    <property type="entry name" value="ZINC FINGER BED DOMAIN-CONTAINING PROTEIN 39"/>
    <property type="match status" value="1"/>
</dbReference>
<dbReference type="Pfam" id="PF05699">
    <property type="entry name" value="Dimer_Tnp_hAT"/>
    <property type="match status" value="1"/>
</dbReference>
<dbReference type="EMBL" id="LNIX01000001">
    <property type="protein sequence ID" value="OXA64933.1"/>
    <property type="molecule type" value="Genomic_DNA"/>
</dbReference>
<accession>A0A226F559</accession>
<dbReference type="SUPFAM" id="SSF140996">
    <property type="entry name" value="Hermes dimerisation domain"/>
    <property type="match status" value="1"/>
</dbReference>
<evidence type="ECO:0000256" key="5">
    <source>
        <dbReference type="ARBA" id="ARBA00023242"/>
    </source>
</evidence>
<dbReference type="SUPFAM" id="SSF53098">
    <property type="entry name" value="Ribonuclease H-like"/>
    <property type="match status" value="1"/>
</dbReference>
<dbReference type="AlphaFoldDB" id="A0A226F559"/>
<keyword evidence="3" id="KW-0863">Zinc-finger</keyword>
<evidence type="ECO:0000256" key="3">
    <source>
        <dbReference type="ARBA" id="ARBA00022771"/>
    </source>
</evidence>
<evidence type="ECO:0000256" key="4">
    <source>
        <dbReference type="ARBA" id="ARBA00022833"/>
    </source>
</evidence>
<feature type="domain" description="HAT C-terminal dimerisation" evidence="8">
    <location>
        <begin position="627"/>
        <end position="693"/>
    </location>
</feature>
<dbReference type="GO" id="GO:0046983">
    <property type="term" value="F:protein dimerization activity"/>
    <property type="evidence" value="ECO:0007669"/>
    <property type="project" value="InterPro"/>
</dbReference>
<feature type="domain" description="DUF659" evidence="7">
    <location>
        <begin position="277"/>
        <end position="422"/>
    </location>
</feature>